<comment type="cofactor">
    <cofactor evidence="1">
        <name>Mg(2+)</name>
        <dbReference type="ChEBI" id="CHEBI:18420"/>
    </cofactor>
</comment>
<dbReference type="PANTHER" id="PTHR10656">
    <property type="entry name" value="CELL FATE DETERMINING PROTEIN MAB21-RELATED"/>
    <property type="match status" value="1"/>
</dbReference>
<dbReference type="InterPro" id="IPR024810">
    <property type="entry name" value="MAB21L/cGLR"/>
</dbReference>
<dbReference type="OMA" id="HERSECH"/>
<dbReference type="GO" id="GO:0005524">
    <property type="term" value="F:ATP binding"/>
    <property type="evidence" value="ECO:0007669"/>
    <property type="project" value="UniProtKB-KW"/>
</dbReference>
<dbReference type="Gene3D" id="1.10.1410.40">
    <property type="match status" value="1"/>
</dbReference>
<evidence type="ECO:0000313" key="6">
    <source>
        <dbReference type="EMBL" id="EDO37241.1"/>
    </source>
</evidence>
<feature type="domain" description="Mab-21-like nucleotidyltransferase" evidence="4">
    <location>
        <begin position="142"/>
        <end position="340"/>
    </location>
</feature>
<comment type="similarity">
    <text evidence="2">Belongs to the mab-21 family.</text>
</comment>
<dbReference type="Gene3D" id="3.30.460.90">
    <property type="match status" value="1"/>
</dbReference>
<dbReference type="GO" id="GO:0016779">
    <property type="term" value="F:nucleotidyltransferase activity"/>
    <property type="evidence" value="ECO:0007669"/>
    <property type="project" value="UniProtKB-ARBA"/>
</dbReference>
<reference evidence="6 7" key="1">
    <citation type="journal article" date="2007" name="Science">
        <title>Sea anemone genome reveals ancestral eumetazoan gene repertoire and genomic organization.</title>
        <authorList>
            <person name="Putnam N.H."/>
            <person name="Srivastava M."/>
            <person name="Hellsten U."/>
            <person name="Dirks B."/>
            <person name="Chapman J."/>
            <person name="Salamov A."/>
            <person name="Terry A."/>
            <person name="Shapiro H."/>
            <person name="Lindquist E."/>
            <person name="Kapitonov V.V."/>
            <person name="Jurka J."/>
            <person name="Genikhovich G."/>
            <person name="Grigoriev I.V."/>
            <person name="Lucas S.M."/>
            <person name="Steele R.E."/>
            <person name="Finnerty J.R."/>
            <person name="Technau U."/>
            <person name="Martindale M.Q."/>
            <person name="Rokhsar D.S."/>
        </authorList>
    </citation>
    <scope>NUCLEOTIDE SEQUENCE [LARGE SCALE GENOMIC DNA]</scope>
    <source>
        <strain evidence="7">CH2 X CH6</strain>
    </source>
</reference>
<dbReference type="Proteomes" id="UP000001593">
    <property type="component" value="Unassembled WGS sequence"/>
</dbReference>
<evidence type="ECO:0000313" key="7">
    <source>
        <dbReference type="Proteomes" id="UP000001593"/>
    </source>
</evidence>
<dbReference type="OrthoDB" id="6054650at2759"/>
<evidence type="ECO:0000256" key="2">
    <source>
        <dbReference type="ARBA" id="ARBA00008307"/>
    </source>
</evidence>
<dbReference type="InterPro" id="IPR046903">
    <property type="entry name" value="Mab-21-like_nuc_Trfase"/>
</dbReference>
<accession>A7SGB3</accession>
<keyword evidence="3" id="KW-0067">ATP-binding</keyword>
<evidence type="ECO:0000256" key="1">
    <source>
        <dbReference type="ARBA" id="ARBA00001946"/>
    </source>
</evidence>
<evidence type="ECO:0000256" key="3">
    <source>
        <dbReference type="ARBA" id="ARBA00022840"/>
    </source>
</evidence>
<sequence length="564" mass="66692">MDGPRMLFQNHHSWSKNSAQTSNWLMAETLQRPQRPFKPWMYGMSQARLKENRECNGERWVCFDDRESTTADKHSLCMNTQLSNPVEDFLEEILQKGAKFPNSEEDRLIRNNIEAMMEGLCNSLDQSFKMFRDCRLLKTGSTYEMLKIGMPDEFDFMIELPALGKNETFEFYQHNISTQAQLIYFDIKDRSFFQDIISKAMESNDDEYDDECSDGDFLTNVLNILEQVIREHFKMALLECWSLVVDPKLSIRRNLPQVAITPVFKWEGKEYKHLYVSVDLTFAIPIKKRPIWNHNRSNHLALGSNKKFILKDSSEVLHTLLRDGESCRISYSLHEQQIMSEFPLDTGQNQCLRLLKYFRNVICEQKFDPISLEMKSCISTYLLKTVMYYQFARHKDDPSKWQREQLFDRLLEALEDLLVCIKKSRLFSYFIPHYNLLKNLKFTDTQIQNVVYDVEEMLNVLKKLQTRAMNMEEFQELVAQKQKAVDALTYQGHRDHVIDLLYIYAYNDYQANNLEVIKQYAERYLKGIEIQGMGKDIVFLENGEQVNVDKELEQKYGEEISYFH</sequence>
<evidence type="ECO:0008006" key="8">
    <source>
        <dbReference type="Google" id="ProtNLM"/>
    </source>
</evidence>
<dbReference type="InterPro" id="IPR046906">
    <property type="entry name" value="Mab-21_HhH/H2TH-like"/>
</dbReference>
<organism evidence="6 7">
    <name type="scientific">Nematostella vectensis</name>
    <name type="common">Starlet sea anemone</name>
    <dbReference type="NCBI Taxonomy" id="45351"/>
    <lineage>
        <taxon>Eukaryota</taxon>
        <taxon>Metazoa</taxon>
        <taxon>Cnidaria</taxon>
        <taxon>Anthozoa</taxon>
        <taxon>Hexacorallia</taxon>
        <taxon>Actiniaria</taxon>
        <taxon>Edwardsiidae</taxon>
        <taxon>Nematostella</taxon>
    </lineage>
</organism>
<keyword evidence="7" id="KW-1185">Reference proteome</keyword>
<keyword evidence="3" id="KW-0547">Nucleotide-binding</keyword>
<evidence type="ECO:0000259" key="5">
    <source>
        <dbReference type="Pfam" id="PF20266"/>
    </source>
</evidence>
<feature type="domain" description="Mab-21-like HhH/H2TH-like" evidence="5">
    <location>
        <begin position="349"/>
        <end position="455"/>
    </location>
</feature>
<dbReference type="Pfam" id="PF20266">
    <property type="entry name" value="Mab-21_C"/>
    <property type="match status" value="1"/>
</dbReference>
<dbReference type="AlphaFoldDB" id="A7SGB3"/>
<evidence type="ECO:0000259" key="4">
    <source>
        <dbReference type="Pfam" id="PF03281"/>
    </source>
</evidence>
<dbReference type="InParanoid" id="A7SGB3"/>
<dbReference type="SMART" id="SM01265">
    <property type="entry name" value="Mab-21"/>
    <property type="match status" value="1"/>
</dbReference>
<gene>
    <name evidence="6" type="ORF">NEMVEDRAFT_v1g211846</name>
</gene>
<protein>
    <recommendedName>
        <fullName evidence="8">Mab-21-like HhH/H2TH-like domain-containing protein</fullName>
    </recommendedName>
</protein>
<proteinExistence type="inferred from homology"/>
<dbReference type="EMBL" id="DS469651">
    <property type="protein sequence ID" value="EDO37241.1"/>
    <property type="molecule type" value="Genomic_DNA"/>
</dbReference>
<dbReference type="HOGENOM" id="CLU_483408_0_0_1"/>
<dbReference type="PANTHER" id="PTHR10656:SF70">
    <property type="entry name" value="PROTEIN MAB-21-RELATED"/>
    <property type="match status" value="1"/>
</dbReference>
<dbReference type="KEGG" id="nve:5508727"/>
<dbReference type="Pfam" id="PF03281">
    <property type="entry name" value="Mab-21"/>
    <property type="match status" value="1"/>
</dbReference>
<name>A7SGB3_NEMVE</name>